<feature type="signal peptide" evidence="1">
    <location>
        <begin position="1"/>
        <end position="26"/>
    </location>
</feature>
<evidence type="ECO:0000256" key="1">
    <source>
        <dbReference type="SAM" id="SignalP"/>
    </source>
</evidence>
<dbReference type="RefSeq" id="WP_258341309.1">
    <property type="nucleotide sequence ID" value="NZ_BAAAYK010000038.1"/>
</dbReference>
<evidence type="ECO:0000313" key="3">
    <source>
        <dbReference type="Proteomes" id="UP001500483"/>
    </source>
</evidence>
<organism evidence="2 3">
    <name type="scientific">Saccharopolyspora gregorii</name>
    <dbReference type="NCBI Taxonomy" id="33914"/>
    <lineage>
        <taxon>Bacteria</taxon>
        <taxon>Bacillati</taxon>
        <taxon>Actinomycetota</taxon>
        <taxon>Actinomycetes</taxon>
        <taxon>Pseudonocardiales</taxon>
        <taxon>Pseudonocardiaceae</taxon>
        <taxon>Saccharopolyspora</taxon>
    </lineage>
</organism>
<evidence type="ECO:0008006" key="4">
    <source>
        <dbReference type="Google" id="ProtNLM"/>
    </source>
</evidence>
<sequence length="101" mass="10191">MHRNARLLLTAAAVLATALPAGTATAATSGRVLVFSTEVEPVQTYEAPSGCTKAPPTAHVLINETDGPVRVHGDPFCLSPSLVVPPGHGAHVPPGTGSFSA</sequence>
<comment type="caution">
    <text evidence="2">The sequence shown here is derived from an EMBL/GenBank/DDBJ whole genome shotgun (WGS) entry which is preliminary data.</text>
</comment>
<accession>A0ABP6RQM9</accession>
<dbReference type="Proteomes" id="UP001500483">
    <property type="component" value="Unassembled WGS sequence"/>
</dbReference>
<evidence type="ECO:0000313" key="2">
    <source>
        <dbReference type="EMBL" id="GAA3359448.1"/>
    </source>
</evidence>
<proteinExistence type="predicted"/>
<keyword evidence="1" id="KW-0732">Signal</keyword>
<reference evidence="3" key="1">
    <citation type="journal article" date="2019" name="Int. J. Syst. Evol. Microbiol.">
        <title>The Global Catalogue of Microorganisms (GCM) 10K type strain sequencing project: providing services to taxonomists for standard genome sequencing and annotation.</title>
        <authorList>
            <consortium name="The Broad Institute Genomics Platform"/>
            <consortium name="The Broad Institute Genome Sequencing Center for Infectious Disease"/>
            <person name="Wu L."/>
            <person name="Ma J."/>
        </authorList>
    </citation>
    <scope>NUCLEOTIDE SEQUENCE [LARGE SCALE GENOMIC DNA]</scope>
    <source>
        <strain evidence="3">JCM 9687</strain>
    </source>
</reference>
<protein>
    <recommendedName>
        <fullName evidence="4">Secreted protein</fullName>
    </recommendedName>
</protein>
<name>A0ABP6RQM9_9PSEU</name>
<dbReference type="EMBL" id="BAAAYK010000038">
    <property type="protein sequence ID" value="GAA3359448.1"/>
    <property type="molecule type" value="Genomic_DNA"/>
</dbReference>
<feature type="chain" id="PRO_5046260546" description="Secreted protein" evidence="1">
    <location>
        <begin position="27"/>
        <end position="101"/>
    </location>
</feature>
<keyword evidence="3" id="KW-1185">Reference proteome</keyword>
<gene>
    <name evidence="2" type="ORF">GCM10020366_35500</name>
</gene>